<evidence type="ECO:0008006" key="3">
    <source>
        <dbReference type="Google" id="ProtNLM"/>
    </source>
</evidence>
<keyword evidence="2" id="KW-1185">Reference proteome</keyword>
<dbReference type="AlphaFoldDB" id="A0A5J4N3V9"/>
<dbReference type="GO" id="GO:0003676">
    <property type="term" value="F:nucleic acid binding"/>
    <property type="evidence" value="ECO:0007669"/>
    <property type="project" value="InterPro"/>
</dbReference>
<dbReference type="InterPro" id="IPR036397">
    <property type="entry name" value="RNaseH_sf"/>
</dbReference>
<dbReference type="EMBL" id="QNGE01017049">
    <property type="protein sequence ID" value="KAA3669989.1"/>
    <property type="molecule type" value="Genomic_DNA"/>
</dbReference>
<sequence>MTILLTFIERHQLDRWDEILPQCLSAYRAAVHSSTGYTPSILALGHEIRLPIEVLTSLAPAERIGLPQYVRELGERLKVAYNIAAQHQSKSQHHQKSCYDRTANEPAYGIGDHVWL</sequence>
<protein>
    <recommendedName>
        <fullName evidence="3">Integrase catalytic domain-containing protein</fullName>
    </recommendedName>
</protein>
<comment type="caution">
    <text evidence="1">The sequence shown here is derived from an EMBL/GenBank/DDBJ whole genome shotgun (WGS) entry which is preliminary data.</text>
</comment>
<evidence type="ECO:0000313" key="1">
    <source>
        <dbReference type="EMBL" id="KAA3669989.1"/>
    </source>
</evidence>
<reference evidence="1 2" key="1">
    <citation type="journal article" date="2019" name="Gigascience">
        <title>Whole-genome sequence of the oriental lung fluke Paragonimus westermani.</title>
        <authorList>
            <person name="Oey H."/>
            <person name="Zakrzewski M."/>
            <person name="Narain K."/>
            <person name="Devi K.R."/>
            <person name="Agatsuma T."/>
            <person name="Nawaratna S."/>
            <person name="Gobert G.N."/>
            <person name="Jones M.K."/>
            <person name="Ragan M.A."/>
            <person name="McManus D.P."/>
            <person name="Krause L."/>
        </authorList>
    </citation>
    <scope>NUCLEOTIDE SEQUENCE [LARGE SCALE GENOMIC DNA]</scope>
    <source>
        <strain evidence="1 2">IND2009</strain>
    </source>
</reference>
<proteinExistence type="predicted"/>
<gene>
    <name evidence="1" type="ORF">DEA37_0001708</name>
</gene>
<name>A0A5J4N3V9_9TREM</name>
<organism evidence="1 2">
    <name type="scientific">Paragonimus westermani</name>
    <dbReference type="NCBI Taxonomy" id="34504"/>
    <lineage>
        <taxon>Eukaryota</taxon>
        <taxon>Metazoa</taxon>
        <taxon>Spiralia</taxon>
        <taxon>Lophotrochozoa</taxon>
        <taxon>Platyhelminthes</taxon>
        <taxon>Trematoda</taxon>
        <taxon>Digenea</taxon>
        <taxon>Plagiorchiida</taxon>
        <taxon>Troglotremata</taxon>
        <taxon>Troglotrematidae</taxon>
        <taxon>Paragonimus</taxon>
    </lineage>
</organism>
<dbReference type="Gene3D" id="3.30.420.10">
    <property type="entry name" value="Ribonuclease H-like superfamily/Ribonuclease H"/>
    <property type="match status" value="1"/>
</dbReference>
<accession>A0A5J4N3V9</accession>
<dbReference type="Proteomes" id="UP000324629">
    <property type="component" value="Unassembled WGS sequence"/>
</dbReference>
<evidence type="ECO:0000313" key="2">
    <source>
        <dbReference type="Proteomes" id="UP000324629"/>
    </source>
</evidence>